<dbReference type="Proteomes" id="UP001305002">
    <property type="component" value="Chromosome"/>
</dbReference>
<dbReference type="EMBL" id="CP137524">
    <property type="protein sequence ID" value="WOT38803.1"/>
    <property type="molecule type" value="Genomic_DNA"/>
</dbReference>
<feature type="region of interest" description="Disordered" evidence="1">
    <location>
        <begin position="79"/>
        <end position="142"/>
    </location>
</feature>
<dbReference type="InterPro" id="IPR011051">
    <property type="entry name" value="RmlC_Cupin_sf"/>
</dbReference>
<accession>A0ABZ0KLR1</accession>
<protein>
    <submittedName>
        <fullName evidence="2">Cupin</fullName>
    </submittedName>
</protein>
<evidence type="ECO:0000256" key="1">
    <source>
        <dbReference type="SAM" id="MobiDB-lite"/>
    </source>
</evidence>
<reference evidence="2 3" key="2">
    <citation type="journal article" date="2024" name="Microb. Biotechnol.">
        <title>The involvement of multiple ABC transporters in daunorubicin efflux in Streptomyces coeruleorubidus.</title>
        <authorList>
            <person name="Dong J."/>
            <person name="Ning J."/>
            <person name="Tian Y."/>
            <person name="Li H."/>
            <person name="Chen H."/>
            <person name="Guan W."/>
        </authorList>
    </citation>
    <scope>NUCLEOTIDE SEQUENCE [LARGE SCALE GENOMIC DNA]</scope>
    <source>
        <strain evidence="2 3">CICC 11043</strain>
    </source>
</reference>
<dbReference type="InterPro" id="IPR014710">
    <property type="entry name" value="RmlC-like_jellyroll"/>
</dbReference>
<reference evidence="2 3" key="1">
    <citation type="journal article" date="2021" name="J. Microbiol. Biotechnol.">
        <title>An Efficient Markerless Deletion System Suitable for the Industrial Strains of Streptomyces.</title>
        <authorList>
            <person name="Dong J."/>
            <person name="Wei J."/>
            <person name="Li H."/>
            <person name="Zhao S."/>
            <person name="Guan W."/>
        </authorList>
    </citation>
    <scope>NUCLEOTIDE SEQUENCE [LARGE SCALE GENOMIC DNA]</scope>
    <source>
        <strain evidence="2 3">CICC 11043</strain>
    </source>
</reference>
<proteinExistence type="predicted"/>
<evidence type="ECO:0000313" key="3">
    <source>
        <dbReference type="Proteomes" id="UP001305002"/>
    </source>
</evidence>
<name>A0ABZ0KLR1_STRC4</name>
<gene>
    <name evidence="2" type="ORF">R5U08_33685</name>
</gene>
<dbReference type="RefSeq" id="WP_230529107.1">
    <property type="nucleotide sequence ID" value="NZ_BMSO01000038.1"/>
</dbReference>
<organism evidence="2 3">
    <name type="scientific">Streptomyces coeruleorubidus</name>
    <dbReference type="NCBI Taxonomy" id="116188"/>
    <lineage>
        <taxon>Bacteria</taxon>
        <taxon>Bacillati</taxon>
        <taxon>Actinomycetota</taxon>
        <taxon>Actinomycetes</taxon>
        <taxon>Kitasatosporales</taxon>
        <taxon>Streptomycetaceae</taxon>
        <taxon>Streptomyces</taxon>
    </lineage>
</organism>
<sequence length="142" mass="15406">MSISCLAQREAQQQLEWIGGSVFSVLLDAEATGGQLTVGGFDVSKGEAPPFDVHDNEDEVFLLSGSALVWAGEEEHEFAGGRHRLPAPAHSARLPHRFRGLRDPRSAACRSRGTVRQRRPRPSPVTAPQPGRGEAAEDTMPR</sequence>
<evidence type="ECO:0000313" key="2">
    <source>
        <dbReference type="EMBL" id="WOT38803.1"/>
    </source>
</evidence>
<dbReference type="Gene3D" id="2.60.120.10">
    <property type="entry name" value="Jelly Rolls"/>
    <property type="match status" value="1"/>
</dbReference>
<dbReference type="SUPFAM" id="SSF51182">
    <property type="entry name" value="RmlC-like cupins"/>
    <property type="match status" value="1"/>
</dbReference>
<keyword evidence="3" id="KW-1185">Reference proteome</keyword>